<dbReference type="Proteomes" id="UP000041254">
    <property type="component" value="Unassembled WGS sequence"/>
</dbReference>
<evidence type="ECO:0000313" key="3">
    <source>
        <dbReference type="Proteomes" id="UP000041254"/>
    </source>
</evidence>
<dbReference type="AlphaFoldDB" id="A0A0G4FEG5"/>
<dbReference type="PhylomeDB" id="A0A0G4FEG5"/>
<protein>
    <submittedName>
        <fullName evidence="2">Uncharacterized protein</fullName>
    </submittedName>
</protein>
<gene>
    <name evidence="2" type="ORF">Vbra_22594</name>
</gene>
<proteinExistence type="predicted"/>
<accession>A0A0G4FEG5</accession>
<evidence type="ECO:0000256" key="1">
    <source>
        <dbReference type="SAM" id="MobiDB-lite"/>
    </source>
</evidence>
<feature type="compositionally biased region" description="Acidic residues" evidence="1">
    <location>
        <begin position="467"/>
        <end position="481"/>
    </location>
</feature>
<dbReference type="EMBL" id="CDMY01000414">
    <property type="protein sequence ID" value="CEM11351.1"/>
    <property type="molecule type" value="Genomic_DNA"/>
</dbReference>
<dbReference type="VEuPathDB" id="CryptoDB:Vbra_22594"/>
<feature type="region of interest" description="Disordered" evidence="1">
    <location>
        <begin position="425"/>
        <end position="481"/>
    </location>
</feature>
<organism evidence="2 3">
    <name type="scientific">Vitrella brassicaformis (strain CCMP3155)</name>
    <dbReference type="NCBI Taxonomy" id="1169540"/>
    <lineage>
        <taxon>Eukaryota</taxon>
        <taxon>Sar</taxon>
        <taxon>Alveolata</taxon>
        <taxon>Colpodellida</taxon>
        <taxon>Vitrellaceae</taxon>
        <taxon>Vitrella</taxon>
    </lineage>
</organism>
<name>A0A0G4FEG5_VITBC</name>
<sequence length="481" mass="52240">MLVVSQWLWRICCRVASWCWRRRSSESDQPEPATPQHPLTHLFVGDDQSCLLDLSTILQLRATARCFSEALSSAQLRSRLHTSIARSGIDTQLVQFDESLCGGTVLAALWIAEEGGRWDDGTADVLRLADHCGACTLPVVLTAEDINTHANKTAYVSVPRVIAKLKMVGRHINLGDGVTFQLFQHGDRLRAIKDEPGFELTLDPPGLPAGHLYQRHRQDHDPPASSRIRYCEEWEAEDDDSEVTYASVSHFAKGKILNYFNVSRSDEEREIGNDLLNSEDVDRAMSDADRRGEGGGRLTALMTGSPHTPAIGCSTTICSDGMPGHPLGPGMLVQLVLTDSSHPFVAEIMLCNCVNGSRDEQMFGIDISTTEPRVDVSGRPFPCTSQQHCVCPWGPRCVFKYESPATAALAREALGDAVAPIVFDWIDDSDDDTDDDSDDDDGDDGDDDGSSDNGDGDIDDGSQGGSEGDDAAADDSPTDAT</sequence>
<evidence type="ECO:0000313" key="2">
    <source>
        <dbReference type="EMBL" id="CEM11351.1"/>
    </source>
</evidence>
<reference evidence="2 3" key="1">
    <citation type="submission" date="2014-11" db="EMBL/GenBank/DDBJ databases">
        <authorList>
            <person name="Zhu J."/>
            <person name="Qi W."/>
            <person name="Song R."/>
        </authorList>
    </citation>
    <scope>NUCLEOTIDE SEQUENCE [LARGE SCALE GENOMIC DNA]</scope>
</reference>
<feature type="compositionally biased region" description="Acidic residues" evidence="1">
    <location>
        <begin position="425"/>
        <end position="460"/>
    </location>
</feature>
<keyword evidence="3" id="KW-1185">Reference proteome</keyword>
<dbReference type="InParanoid" id="A0A0G4FEG5"/>